<dbReference type="AlphaFoldDB" id="A0A1Y2I696"/>
<gene>
    <name evidence="3" type="ORF">PYCCODRAFT_1258555</name>
</gene>
<keyword evidence="2" id="KW-1133">Transmembrane helix</keyword>
<keyword evidence="4" id="KW-1185">Reference proteome</keyword>
<name>A0A1Y2I696_TRAC3</name>
<sequence length="101" mass="11301">MHSSARGKGSYAEDQRGPRCQREIHEGHREQDTYYMISRASFKLSRSCAIAADILLIAMSWWYAAQCSTLRDFRKFGMLSGPGLLSSRGESGSTAVRPLLQ</sequence>
<reference evidence="3 4" key="1">
    <citation type="journal article" date="2015" name="Biotechnol. Biofuels">
        <title>Enhanced degradation of softwood versus hardwood by the white-rot fungus Pycnoporus coccineus.</title>
        <authorList>
            <person name="Couturier M."/>
            <person name="Navarro D."/>
            <person name="Chevret D."/>
            <person name="Henrissat B."/>
            <person name="Piumi F."/>
            <person name="Ruiz-Duenas F.J."/>
            <person name="Martinez A.T."/>
            <person name="Grigoriev I.V."/>
            <person name="Riley R."/>
            <person name="Lipzen A."/>
            <person name="Berrin J.G."/>
            <person name="Master E.R."/>
            <person name="Rosso M.N."/>
        </authorList>
    </citation>
    <scope>NUCLEOTIDE SEQUENCE [LARGE SCALE GENOMIC DNA]</scope>
    <source>
        <strain evidence="3 4">BRFM310</strain>
    </source>
</reference>
<dbReference type="Proteomes" id="UP000193067">
    <property type="component" value="Unassembled WGS sequence"/>
</dbReference>
<evidence type="ECO:0000313" key="4">
    <source>
        <dbReference type="Proteomes" id="UP000193067"/>
    </source>
</evidence>
<evidence type="ECO:0000256" key="1">
    <source>
        <dbReference type="SAM" id="MobiDB-lite"/>
    </source>
</evidence>
<proteinExistence type="predicted"/>
<feature type="compositionally biased region" description="Basic and acidic residues" evidence="1">
    <location>
        <begin position="11"/>
        <end position="26"/>
    </location>
</feature>
<evidence type="ECO:0000256" key="2">
    <source>
        <dbReference type="SAM" id="Phobius"/>
    </source>
</evidence>
<feature type="transmembrane region" description="Helical" evidence="2">
    <location>
        <begin position="44"/>
        <end position="64"/>
    </location>
</feature>
<dbReference type="EMBL" id="KZ084170">
    <property type="protein sequence ID" value="OSC96674.1"/>
    <property type="molecule type" value="Genomic_DNA"/>
</dbReference>
<protein>
    <submittedName>
        <fullName evidence="3">Uncharacterized protein</fullName>
    </submittedName>
</protein>
<evidence type="ECO:0000313" key="3">
    <source>
        <dbReference type="EMBL" id="OSC96674.1"/>
    </source>
</evidence>
<accession>A0A1Y2I696</accession>
<keyword evidence="2" id="KW-0472">Membrane</keyword>
<organism evidence="3 4">
    <name type="scientific">Trametes coccinea (strain BRFM310)</name>
    <name type="common">Pycnoporus coccineus</name>
    <dbReference type="NCBI Taxonomy" id="1353009"/>
    <lineage>
        <taxon>Eukaryota</taxon>
        <taxon>Fungi</taxon>
        <taxon>Dikarya</taxon>
        <taxon>Basidiomycota</taxon>
        <taxon>Agaricomycotina</taxon>
        <taxon>Agaricomycetes</taxon>
        <taxon>Polyporales</taxon>
        <taxon>Polyporaceae</taxon>
        <taxon>Trametes</taxon>
    </lineage>
</organism>
<feature type="region of interest" description="Disordered" evidence="1">
    <location>
        <begin position="1"/>
        <end position="26"/>
    </location>
</feature>
<keyword evidence="2" id="KW-0812">Transmembrane</keyword>